<evidence type="ECO:0000256" key="4">
    <source>
        <dbReference type="SAM" id="MobiDB-lite"/>
    </source>
</evidence>
<comment type="caution">
    <text evidence="5">The sequence shown here is derived from an EMBL/GenBank/DDBJ whole genome shotgun (WGS) entry which is preliminary data.</text>
</comment>
<name>A0AAV7GER7_DENCH</name>
<keyword evidence="2" id="KW-0677">Repeat</keyword>
<dbReference type="InterPro" id="IPR002885">
    <property type="entry name" value="PPR_rpt"/>
</dbReference>
<feature type="repeat" description="PPR" evidence="3">
    <location>
        <begin position="475"/>
        <end position="509"/>
    </location>
</feature>
<dbReference type="Pfam" id="PF01535">
    <property type="entry name" value="PPR"/>
    <property type="match status" value="3"/>
</dbReference>
<dbReference type="Pfam" id="PF13041">
    <property type="entry name" value="PPR_2"/>
    <property type="match status" value="5"/>
</dbReference>
<feature type="compositionally biased region" description="Polar residues" evidence="4">
    <location>
        <begin position="1"/>
        <end position="15"/>
    </location>
</feature>
<feature type="repeat" description="PPR" evidence="3">
    <location>
        <begin position="405"/>
        <end position="439"/>
    </location>
</feature>
<feature type="repeat" description="PPR" evidence="3">
    <location>
        <begin position="370"/>
        <end position="404"/>
    </location>
</feature>
<feature type="compositionally biased region" description="Polar residues" evidence="4">
    <location>
        <begin position="58"/>
        <end position="75"/>
    </location>
</feature>
<feature type="repeat" description="PPR" evidence="3">
    <location>
        <begin position="931"/>
        <end position="965"/>
    </location>
</feature>
<accession>A0AAV7GER7</accession>
<feature type="repeat" description="PPR" evidence="3">
    <location>
        <begin position="896"/>
        <end position="930"/>
    </location>
</feature>
<feature type="repeat" description="PPR" evidence="3">
    <location>
        <begin position="301"/>
        <end position="335"/>
    </location>
</feature>
<evidence type="ECO:0000313" key="6">
    <source>
        <dbReference type="Proteomes" id="UP000775213"/>
    </source>
</evidence>
<feature type="repeat" description="PPR" evidence="3">
    <location>
        <begin position="440"/>
        <end position="474"/>
    </location>
</feature>
<feature type="region of interest" description="Disordered" evidence="4">
    <location>
        <begin position="1"/>
        <end position="20"/>
    </location>
</feature>
<evidence type="ECO:0008006" key="7">
    <source>
        <dbReference type="Google" id="ProtNLM"/>
    </source>
</evidence>
<dbReference type="Gene3D" id="1.25.40.10">
    <property type="entry name" value="Tetratricopeptide repeat domain"/>
    <property type="match status" value="6"/>
</dbReference>
<feature type="repeat" description="PPR" evidence="3">
    <location>
        <begin position="196"/>
        <end position="230"/>
    </location>
</feature>
<feature type="repeat" description="PPR" evidence="3">
    <location>
        <begin position="826"/>
        <end position="860"/>
    </location>
</feature>
<reference evidence="5 6" key="1">
    <citation type="journal article" date="2021" name="Hortic Res">
        <title>Chromosome-scale assembly of the Dendrobium chrysotoxum genome enhances the understanding of orchid evolution.</title>
        <authorList>
            <person name="Zhang Y."/>
            <person name="Zhang G.Q."/>
            <person name="Zhang D."/>
            <person name="Liu X.D."/>
            <person name="Xu X.Y."/>
            <person name="Sun W.H."/>
            <person name="Yu X."/>
            <person name="Zhu X."/>
            <person name="Wang Z.W."/>
            <person name="Zhao X."/>
            <person name="Zhong W.Y."/>
            <person name="Chen H."/>
            <person name="Yin W.L."/>
            <person name="Huang T."/>
            <person name="Niu S.C."/>
            <person name="Liu Z.J."/>
        </authorList>
    </citation>
    <scope>NUCLEOTIDE SEQUENCE [LARGE SCALE GENOMIC DNA]</scope>
    <source>
        <strain evidence="5">Lindl</strain>
    </source>
</reference>
<evidence type="ECO:0000256" key="3">
    <source>
        <dbReference type="PROSITE-ProRule" id="PRU00708"/>
    </source>
</evidence>
<dbReference type="PANTHER" id="PTHR47447:SF28">
    <property type="entry name" value="PENTACOTRIPEPTIDE-REPEAT REGION OF PRORP DOMAIN-CONTAINING PROTEIN"/>
    <property type="match status" value="1"/>
</dbReference>
<dbReference type="EMBL" id="JAGFBR010000015">
    <property type="protein sequence ID" value="KAH0454312.1"/>
    <property type="molecule type" value="Genomic_DNA"/>
</dbReference>
<dbReference type="Proteomes" id="UP000775213">
    <property type="component" value="Unassembled WGS sequence"/>
</dbReference>
<feature type="repeat" description="PPR" evidence="3">
    <location>
        <begin position="231"/>
        <end position="265"/>
    </location>
</feature>
<evidence type="ECO:0000256" key="1">
    <source>
        <dbReference type="ARBA" id="ARBA00007626"/>
    </source>
</evidence>
<gene>
    <name evidence="5" type="ORF">IEQ34_016236</name>
</gene>
<keyword evidence="6" id="KW-1185">Reference proteome</keyword>
<sequence length="1004" mass="114548">MRRASKLTSPHSLSRPSPAGLLFSRCKSSLRRPPSASPPSLYQMITEIVPIHARDTEQQATTSTQGVRQNVRHSNSTSQIIAGKALMKATDLEEISAVVHKVTEIIRSDNIKIPMEQRLNVLGIAFTPEIVEMVLKRCFKVGNLAFRFFNWMKLQPGFLHTTETYNTMSYIAGEAGEFDLVEKLMEDMDADLCSKNIKTWTILISQYANAKKIGKALWTFEEMRKSGCKLDSGAYEAILRGLCSARKAELAFEFYKEMVLKKMKVDIKIYTMLMDCLSIAGDIVNTRLVGEDMMKIAELPETEVLTIMLRSFCISGNVDEARKLFEEMRVRNLSVDSNVYEVLVKGFCRVGRIDEAMGIVDDMKHSLNAGNRIYGCLIDGFLRKGKAWKALELLQSMRELGCLPMVSSYTQVIQHLFRSDQYGKACEIYEEMLDNGIEADIVATTAVVAGHVQHNNISEAWRVFNDMKRKGLVPTWKAYSVFIKELCKASNPNDAFKLLSEMSACKINPTDHIFRLVISSLKRNGQMEKAGMAEQQHRSFRLSHRESEQFYDLTEHQPILEDQEVSVCSSDHNLVCRQPPNTLDENDVEELCRILSSSANSDLLLQTLDRSTITFTPELVEAVLRRSQRHGSSALQFFSWVSKQPNYTHNTETYNMAIKIAGSGKDFKHMRTLYHEMSRRRCSIEPNTWTIMISQYGQAGLTEIALKTFKEMKAEGYQPNGGTFKYLIVYLCGKKGRKIEEAIKVFQEMLPSGYMPDKEMVDIFLSSLCESRKFSEARRAVNSLCKRGFQNQIAYSLLIKSLCRAGQVEEAIVLTDEFENLGCKVDQYIYASIVHALLRKGRLEAALDKLEDMKRAGISQSVHINTSLIAHFFRKQHIKKALEIYKKMREEGCEPTVITYSALIRGFMNMGMFSDALNIFHRMKIKGPFPDFQTYSMFMTCLCKQGRSDYAFKLIQDMLENQIIPSAINFRTVYHGLNREGKQDLAHLVLKMKWSLKKQRMHSR</sequence>
<dbReference type="Pfam" id="PF12854">
    <property type="entry name" value="PPR_1"/>
    <property type="match status" value="2"/>
</dbReference>
<dbReference type="PANTHER" id="PTHR47447">
    <property type="entry name" value="OS03G0856100 PROTEIN"/>
    <property type="match status" value="1"/>
</dbReference>
<evidence type="ECO:0000313" key="5">
    <source>
        <dbReference type="EMBL" id="KAH0454312.1"/>
    </source>
</evidence>
<dbReference type="AlphaFoldDB" id="A0AAV7GER7"/>
<feature type="repeat" description="PPR" evidence="3">
    <location>
        <begin position="336"/>
        <end position="366"/>
    </location>
</feature>
<feature type="region of interest" description="Disordered" evidence="4">
    <location>
        <begin position="56"/>
        <end position="75"/>
    </location>
</feature>
<evidence type="ECO:0000256" key="2">
    <source>
        <dbReference type="ARBA" id="ARBA00022737"/>
    </source>
</evidence>
<protein>
    <recommendedName>
        <fullName evidence="7">Pentatricopeptide repeat-containing protein</fullName>
    </recommendedName>
</protein>
<proteinExistence type="inferred from homology"/>
<dbReference type="SUPFAM" id="SSF81901">
    <property type="entry name" value="HCP-like"/>
    <property type="match status" value="1"/>
</dbReference>
<organism evidence="5 6">
    <name type="scientific">Dendrobium chrysotoxum</name>
    <name type="common">Orchid</name>
    <dbReference type="NCBI Taxonomy" id="161865"/>
    <lineage>
        <taxon>Eukaryota</taxon>
        <taxon>Viridiplantae</taxon>
        <taxon>Streptophyta</taxon>
        <taxon>Embryophyta</taxon>
        <taxon>Tracheophyta</taxon>
        <taxon>Spermatophyta</taxon>
        <taxon>Magnoliopsida</taxon>
        <taxon>Liliopsida</taxon>
        <taxon>Asparagales</taxon>
        <taxon>Orchidaceae</taxon>
        <taxon>Epidendroideae</taxon>
        <taxon>Malaxideae</taxon>
        <taxon>Dendrobiinae</taxon>
        <taxon>Dendrobium</taxon>
    </lineage>
</organism>
<comment type="similarity">
    <text evidence="1">Belongs to the PPR family. P subfamily.</text>
</comment>
<dbReference type="InterPro" id="IPR011990">
    <property type="entry name" value="TPR-like_helical_dom_sf"/>
</dbReference>
<dbReference type="PROSITE" id="PS51375">
    <property type="entry name" value="PPR"/>
    <property type="match status" value="15"/>
</dbReference>
<feature type="repeat" description="PPR" evidence="3">
    <location>
        <begin position="720"/>
        <end position="756"/>
    </location>
</feature>
<feature type="repeat" description="PPR" evidence="3">
    <location>
        <begin position="861"/>
        <end position="895"/>
    </location>
</feature>
<feature type="repeat" description="PPR" evidence="3">
    <location>
        <begin position="685"/>
        <end position="719"/>
    </location>
</feature>
<feature type="repeat" description="PPR" evidence="3">
    <location>
        <begin position="791"/>
        <end position="825"/>
    </location>
</feature>
<dbReference type="NCBIfam" id="TIGR00756">
    <property type="entry name" value="PPR"/>
    <property type="match status" value="15"/>
</dbReference>